<protein>
    <submittedName>
        <fullName evidence="1">Uncharacterized protein</fullName>
    </submittedName>
</protein>
<organism evidence="1 2">
    <name type="scientific">Thelephora ganbajun</name>
    <name type="common">Ganba fungus</name>
    <dbReference type="NCBI Taxonomy" id="370292"/>
    <lineage>
        <taxon>Eukaryota</taxon>
        <taxon>Fungi</taxon>
        <taxon>Dikarya</taxon>
        <taxon>Basidiomycota</taxon>
        <taxon>Agaricomycotina</taxon>
        <taxon>Agaricomycetes</taxon>
        <taxon>Thelephorales</taxon>
        <taxon>Thelephoraceae</taxon>
        <taxon>Thelephora</taxon>
    </lineage>
</organism>
<sequence>MSSYAQPTLSSNFTLSTDSSSASSALFEGKLRYLLEAKVSREDRGKTPNKPRVMLEDDNAERDRWKSVLEDHENLANTIHNLLRLTLAQ</sequence>
<reference evidence="1" key="2">
    <citation type="journal article" date="2020" name="Nat. Commun.">
        <title>Large-scale genome sequencing of mycorrhizal fungi provides insights into the early evolution of symbiotic traits.</title>
        <authorList>
            <person name="Miyauchi S."/>
            <person name="Kiss E."/>
            <person name="Kuo A."/>
            <person name="Drula E."/>
            <person name="Kohler A."/>
            <person name="Sanchez-Garcia M."/>
            <person name="Morin E."/>
            <person name="Andreopoulos B."/>
            <person name="Barry K.W."/>
            <person name="Bonito G."/>
            <person name="Buee M."/>
            <person name="Carver A."/>
            <person name="Chen C."/>
            <person name="Cichocki N."/>
            <person name="Clum A."/>
            <person name="Culley D."/>
            <person name="Crous P.W."/>
            <person name="Fauchery L."/>
            <person name="Girlanda M."/>
            <person name="Hayes R.D."/>
            <person name="Keri Z."/>
            <person name="LaButti K."/>
            <person name="Lipzen A."/>
            <person name="Lombard V."/>
            <person name="Magnuson J."/>
            <person name="Maillard F."/>
            <person name="Murat C."/>
            <person name="Nolan M."/>
            <person name="Ohm R.A."/>
            <person name="Pangilinan J."/>
            <person name="Pereira M.F."/>
            <person name="Perotto S."/>
            <person name="Peter M."/>
            <person name="Pfister S."/>
            <person name="Riley R."/>
            <person name="Sitrit Y."/>
            <person name="Stielow J.B."/>
            <person name="Szollosi G."/>
            <person name="Zifcakova L."/>
            <person name="Stursova M."/>
            <person name="Spatafora J.W."/>
            <person name="Tedersoo L."/>
            <person name="Vaario L.M."/>
            <person name="Yamada A."/>
            <person name="Yan M."/>
            <person name="Wang P."/>
            <person name="Xu J."/>
            <person name="Bruns T."/>
            <person name="Baldrian P."/>
            <person name="Vilgalys R."/>
            <person name="Dunand C."/>
            <person name="Henrissat B."/>
            <person name="Grigoriev I.V."/>
            <person name="Hibbett D."/>
            <person name="Nagy L.G."/>
            <person name="Martin F.M."/>
        </authorList>
    </citation>
    <scope>NUCLEOTIDE SEQUENCE</scope>
    <source>
        <strain evidence="1">P2</strain>
    </source>
</reference>
<keyword evidence="2" id="KW-1185">Reference proteome</keyword>
<gene>
    <name evidence="1" type="ORF">BDM02DRAFT_3194535</name>
</gene>
<reference evidence="1" key="1">
    <citation type="submission" date="2019-10" db="EMBL/GenBank/DDBJ databases">
        <authorList>
            <consortium name="DOE Joint Genome Institute"/>
            <person name="Kuo A."/>
            <person name="Miyauchi S."/>
            <person name="Kiss E."/>
            <person name="Drula E."/>
            <person name="Kohler A."/>
            <person name="Sanchez-Garcia M."/>
            <person name="Andreopoulos B."/>
            <person name="Barry K.W."/>
            <person name="Bonito G."/>
            <person name="Buee M."/>
            <person name="Carver A."/>
            <person name="Chen C."/>
            <person name="Cichocki N."/>
            <person name="Clum A."/>
            <person name="Culley D."/>
            <person name="Crous P.W."/>
            <person name="Fauchery L."/>
            <person name="Girlanda M."/>
            <person name="Hayes R."/>
            <person name="Keri Z."/>
            <person name="Labutti K."/>
            <person name="Lipzen A."/>
            <person name="Lombard V."/>
            <person name="Magnuson J."/>
            <person name="Maillard F."/>
            <person name="Morin E."/>
            <person name="Murat C."/>
            <person name="Nolan M."/>
            <person name="Ohm R."/>
            <person name="Pangilinan J."/>
            <person name="Pereira M."/>
            <person name="Perotto S."/>
            <person name="Peter M."/>
            <person name="Riley R."/>
            <person name="Sitrit Y."/>
            <person name="Stielow B."/>
            <person name="Szollosi G."/>
            <person name="Zifcakova L."/>
            <person name="Stursova M."/>
            <person name="Spatafora J.W."/>
            <person name="Tedersoo L."/>
            <person name="Vaario L.-M."/>
            <person name="Yamada A."/>
            <person name="Yan M."/>
            <person name="Wang P."/>
            <person name="Xu J."/>
            <person name="Bruns T."/>
            <person name="Baldrian P."/>
            <person name="Vilgalys R."/>
            <person name="Henrissat B."/>
            <person name="Grigoriev I.V."/>
            <person name="Hibbett D."/>
            <person name="Nagy L.G."/>
            <person name="Martin F.M."/>
        </authorList>
    </citation>
    <scope>NUCLEOTIDE SEQUENCE</scope>
    <source>
        <strain evidence="1">P2</strain>
    </source>
</reference>
<dbReference type="EMBL" id="MU119185">
    <property type="protein sequence ID" value="KAF9641808.1"/>
    <property type="molecule type" value="Genomic_DNA"/>
</dbReference>
<accession>A0ACB6YX78</accession>
<evidence type="ECO:0000313" key="1">
    <source>
        <dbReference type="EMBL" id="KAF9641808.1"/>
    </source>
</evidence>
<proteinExistence type="predicted"/>
<name>A0ACB6YX78_THEGA</name>
<comment type="caution">
    <text evidence="1">The sequence shown here is derived from an EMBL/GenBank/DDBJ whole genome shotgun (WGS) entry which is preliminary data.</text>
</comment>
<evidence type="ECO:0000313" key="2">
    <source>
        <dbReference type="Proteomes" id="UP000886501"/>
    </source>
</evidence>
<dbReference type="Proteomes" id="UP000886501">
    <property type="component" value="Unassembled WGS sequence"/>
</dbReference>